<dbReference type="AlphaFoldDB" id="A0A9Q3JS80"/>
<dbReference type="EMBL" id="AVOT02080276">
    <property type="protein sequence ID" value="MBW0567146.1"/>
    <property type="molecule type" value="Genomic_DNA"/>
</dbReference>
<accession>A0A9Q3JS80</accession>
<gene>
    <name evidence="2" type="ORF">O181_106861</name>
</gene>
<organism evidence="2 3">
    <name type="scientific">Austropuccinia psidii MF-1</name>
    <dbReference type="NCBI Taxonomy" id="1389203"/>
    <lineage>
        <taxon>Eukaryota</taxon>
        <taxon>Fungi</taxon>
        <taxon>Dikarya</taxon>
        <taxon>Basidiomycota</taxon>
        <taxon>Pucciniomycotina</taxon>
        <taxon>Pucciniomycetes</taxon>
        <taxon>Pucciniales</taxon>
        <taxon>Sphaerophragmiaceae</taxon>
        <taxon>Austropuccinia</taxon>
    </lineage>
</organism>
<keyword evidence="3" id="KW-1185">Reference proteome</keyword>
<feature type="region of interest" description="Disordered" evidence="1">
    <location>
        <begin position="124"/>
        <end position="169"/>
    </location>
</feature>
<comment type="caution">
    <text evidence="2">The sequence shown here is derived from an EMBL/GenBank/DDBJ whole genome shotgun (WGS) entry which is preliminary data.</text>
</comment>
<feature type="compositionally biased region" description="Polar residues" evidence="1">
    <location>
        <begin position="124"/>
        <end position="141"/>
    </location>
</feature>
<name>A0A9Q3JS80_9BASI</name>
<dbReference type="Proteomes" id="UP000765509">
    <property type="component" value="Unassembled WGS sequence"/>
</dbReference>
<sequence length="169" mass="19180">MLVMLADKHTRNSHLLSNPSYHAARGVPNQDALVRTPLWSTMMKAFRSGNGGRHPKQEDWNNSRLLAQSPQVLIHPLPLLSHHPMVTSLLNWSKVIIWMMKNGNGKRKFELGPIVTMSFHPWHSNSKVKQNQPNPLQQDSRVPSLPHEKTPPQPTPGPSGTQWSDDLFR</sequence>
<evidence type="ECO:0000256" key="1">
    <source>
        <dbReference type="SAM" id="MobiDB-lite"/>
    </source>
</evidence>
<feature type="non-terminal residue" evidence="2">
    <location>
        <position position="1"/>
    </location>
</feature>
<protein>
    <submittedName>
        <fullName evidence="2">Uncharacterized protein</fullName>
    </submittedName>
</protein>
<evidence type="ECO:0000313" key="2">
    <source>
        <dbReference type="EMBL" id="MBW0567146.1"/>
    </source>
</evidence>
<reference evidence="2" key="1">
    <citation type="submission" date="2021-03" db="EMBL/GenBank/DDBJ databases">
        <title>Draft genome sequence of rust myrtle Austropuccinia psidii MF-1, a brazilian biotype.</title>
        <authorList>
            <person name="Quecine M.C."/>
            <person name="Pachon D.M.R."/>
            <person name="Bonatelli M.L."/>
            <person name="Correr F.H."/>
            <person name="Franceschini L.M."/>
            <person name="Leite T.F."/>
            <person name="Margarido G.R.A."/>
            <person name="Almeida C.A."/>
            <person name="Ferrarezi J.A."/>
            <person name="Labate C.A."/>
        </authorList>
    </citation>
    <scope>NUCLEOTIDE SEQUENCE</scope>
    <source>
        <strain evidence="2">MF-1</strain>
    </source>
</reference>
<proteinExistence type="predicted"/>
<evidence type="ECO:0000313" key="3">
    <source>
        <dbReference type="Proteomes" id="UP000765509"/>
    </source>
</evidence>